<feature type="compositionally biased region" description="Pro residues" evidence="4">
    <location>
        <begin position="15"/>
        <end position="48"/>
    </location>
</feature>
<dbReference type="InterPro" id="IPR018077">
    <property type="entry name" value="Glyco_hydro_fam25_subgr"/>
</dbReference>
<dbReference type="GO" id="GO:0003796">
    <property type="term" value="F:lysozyme activity"/>
    <property type="evidence" value="ECO:0007669"/>
    <property type="project" value="UniProtKB-EC"/>
</dbReference>
<dbReference type="Pfam" id="PF01183">
    <property type="entry name" value="Glyco_hydro_25"/>
    <property type="match status" value="1"/>
</dbReference>
<dbReference type="EC" id="3.2.1.17" evidence="5"/>
<dbReference type="KEGG" id="psim:KR76_26685"/>
<sequence length="243" mass="26196">MAALVLLTACGGPASSPPARTPTSTPTPMPTPMPTATPTANPTPTPRPTPREGIDASHHQGPIDWRRVARAGITFAYLKATEGTGFTDPRFVAHRAAATRAGIDVAGYHYFQLCSDGAAQAAHFLDVVGRRPGPLAPALDLELVGSCTTPPPRAALLAEVRAFLRTVDAALRTRTVVYLYPDFEERYGLAADLADHPQWVRRLGERPPARPWHVWQYDDRGTVPGIRGGVDRNREQSAPANVE</sequence>
<keyword evidence="2 5" id="KW-0378">Hydrolase</keyword>
<keyword evidence="3 5" id="KW-0326">Glycosidase</keyword>
<accession>A0A0C5XC16</accession>
<evidence type="ECO:0000256" key="3">
    <source>
        <dbReference type="ARBA" id="ARBA00023295"/>
    </source>
</evidence>
<dbReference type="AlphaFoldDB" id="A0A0C5XC16"/>
<dbReference type="SUPFAM" id="SSF51445">
    <property type="entry name" value="(Trans)glycosidases"/>
    <property type="match status" value="1"/>
</dbReference>
<evidence type="ECO:0000313" key="6">
    <source>
        <dbReference type="Proteomes" id="UP000030300"/>
    </source>
</evidence>
<dbReference type="Gene3D" id="3.20.20.80">
    <property type="entry name" value="Glycosidases"/>
    <property type="match status" value="1"/>
</dbReference>
<evidence type="ECO:0000256" key="4">
    <source>
        <dbReference type="SAM" id="MobiDB-lite"/>
    </source>
</evidence>
<evidence type="ECO:0000313" key="5">
    <source>
        <dbReference type="EMBL" id="AJR18845.1"/>
    </source>
</evidence>
<evidence type="ECO:0000256" key="2">
    <source>
        <dbReference type="ARBA" id="ARBA00022801"/>
    </source>
</evidence>
<dbReference type="GO" id="GO:0016052">
    <property type="term" value="P:carbohydrate catabolic process"/>
    <property type="evidence" value="ECO:0007669"/>
    <property type="project" value="TreeGrafter"/>
</dbReference>
<dbReference type="InterPro" id="IPR002053">
    <property type="entry name" value="Glyco_hydro_25"/>
</dbReference>
<feature type="compositionally biased region" description="Basic and acidic residues" evidence="4">
    <location>
        <begin position="49"/>
        <end position="58"/>
    </location>
</feature>
<comment type="similarity">
    <text evidence="1">Belongs to the glycosyl hydrolase 25 family.</text>
</comment>
<dbReference type="STRING" id="2045.KR76_26685"/>
<name>A0A0C5XC16_NOCSI</name>
<dbReference type="PROSITE" id="PS51904">
    <property type="entry name" value="GLYCOSYL_HYDROL_F25_2"/>
    <property type="match status" value="1"/>
</dbReference>
<dbReference type="InterPro" id="IPR017853">
    <property type="entry name" value="GH"/>
</dbReference>
<proteinExistence type="inferred from homology"/>
<keyword evidence="6" id="KW-1185">Reference proteome</keyword>
<dbReference type="Proteomes" id="UP000030300">
    <property type="component" value="Chromosome"/>
</dbReference>
<dbReference type="HOGENOM" id="CLU_044973_6_2_11"/>
<reference evidence="5 6" key="1">
    <citation type="journal article" date="2015" name="Genome Announc.">
        <title>Complete Genome Sequence of Steroid-Transforming Nocardioides simplex VKM Ac-2033D.</title>
        <authorList>
            <person name="Shtratnikova V.Y."/>
            <person name="Schelkunov M.I."/>
            <person name="Pekov Y.A."/>
            <person name="Fokina V.V."/>
            <person name="Logacheva M.D."/>
            <person name="Sokolov S.L."/>
            <person name="Bragin E.Y."/>
            <person name="Ashapkin V.V."/>
            <person name="Donova M.V."/>
        </authorList>
    </citation>
    <scope>NUCLEOTIDE SEQUENCE [LARGE SCALE GENOMIC DNA]</scope>
    <source>
        <strain evidence="5 6">VKM Ac-2033D</strain>
    </source>
</reference>
<gene>
    <name evidence="5" type="ORF">KR76_26685</name>
</gene>
<dbReference type="PANTHER" id="PTHR34135:SF2">
    <property type="entry name" value="LYSOZYME"/>
    <property type="match status" value="1"/>
</dbReference>
<protein>
    <submittedName>
        <fullName evidence="5">Lyzozyme M1 (1,4-beta-N-acetylmuramidase)</fullName>
        <ecNumber evidence="5">3.2.1.17</ecNumber>
    </submittedName>
</protein>
<evidence type="ECO:0000256" key="1">
    <source>
        <dbReference type="ARBA" id="ARBA00010646"/>
    </source>
</evidence>
<dbReference type="GO" id="GO:0016998">
    <property type="term" value="P:cell wall macromolecule catabolic process"/>
    <property type="evidence" value="ECO:0007669"/>
    <property type="project" value="InterPro"/>
</dbReference>
<dbReference type="SMART" id="SM00641">
    <property type="entry name" value="Glyco_25"/>
    <property type="match status" value="1"/>
</dbReference>
<dbReference type="GO" id="GO:0009253">
    <property type="term" value="P:peptidoglycan catabolic process"/>
    <property type="evidence" value="ECO:0007669"/>
    <property type="project" value="InterPro"/>
</dbReference>
<dbReference type="EMBL" id="CP009896">
    <property type="protein sequence ID" value="AJR18845.1"/>
    <property type="molecule type" value="Genomic_DNA"/>
</dbReference>
<organism evidence="5 6">
    <name type="scientific">Nocardioides simplex</name>
    <name type="common">Arthrobacter simplex</name>
    <dbReference type="NCBI Taxonomy" id="2045"/>
    <lineage>
        <taxon>Bacteria</taxon>
        <taxon>Bacillati</taxon>
        <taxon>Actinomycetota</taxon>
        <taxon>Actinomycetes</taxon>
        <taxon>Propionibacteriales</taxon>
        <taxon>Nocardioidaceae</taxon>
        <taxon>Pimelobacter</taxon>
    </lineage>
</organism>
<feature type="region of interest" description="Disordered" evidence="4">
    <location>
        <begin position="11"/>
        <end position="60"/>
    </location>
</feature>
<dbReference type="PANTHER" id="PTHR34135">
    <property type="entry name" value="LYSOZYME"/>
    <property type="match status" value="1"/>
</dbReference>